<keyword evidence="1" id="KW-0812">Transmembrane</keyword>
<name>A0A8S5NQ21_9CAUD</name>
<accession>A0A8S5NQ21</accession>
<organism evidence="2">
    <name type="scientific">Siphoviridae sp. ct5op20</name>
    <dbReference type="NCBI Taxonomy" id="2826295"/>
    <lineage>
        <taxon>Viruses</taxon>
        <taxon>Duplodnaviria</taxon>
        <taxon>Heunggongvirae</taxon>
        <taxon>Uroviricota</taxon>
        <taxon>Caudoviricetes</taxon>
    </lineage>
</organism>
<keyword evidence="1" id="KW-0472">Membrane</keyword>
<evidence type="ECO:0000313" key="2">
    <source>
        <dbReference type="EMBL" id="DAD96838.1"/>
    </source>
</evidence>
<proteinExistence type="predicted"/>
<feature type="transmembrane region" description="Helical" evidence="1">
    <location>
        <begin position="13"/>
        <end position="30"/>
    </location>
</feature>
<protein>
    <submittedName>
        <fullName evidence="2">Uncharacterized protein</fullName>
    </submittedName>
</protein>
<reference evidence="2" key="1">
    <citation type="journal article" date="2021" name="Proc. Natl. Acad. Sci. U.S.A.">
        <title>A Catalog of Tens of Thousands of Viruses from Human Metagenomes Reveals Hidden Associations with Chronic Diseases.</title>
        <authorList>
            <person name="Tisza M.J."/>
            <person name="Buck C.B."/>
        </authorList>
    </citation>
    <scope>NUCLEOTIDE SEQUENCE</scope>
    <source>
        <strain evidence="2">Ct5op20</strain>
    </source>
</reference>
<dbReference type="EMBL" id="BK015225">
    <property type="protein sequence ID" value="DAD96838.1"/>
    <property type="molecule type" value="Genomic_DNA"/>
</dbReference>
<evidence type="ECO:0000256" key="1">
    <source>
        <dbReference type="SAM" id="Phobius"/>
    </source>
</evidence>
<keyword evidence="1" id="KW-1133">Transmembrane helix</keyword>
<sequence length="32" mass="3413">MPSGSISTSSTKSANPAFFVLVSFILNTFLTF</sequence>